<organism evidence="3 4">
    <name type="scientific">Nonomuraea phyllanthi</name>
    <dbReference type="NCBI Taxonomy" id="2219224"/>
    <lineage>
        <taxon>Bacteria</taxon>
        <taxon>Bacillati</taxon>
        <taxon>Actinomycetota</taxon>
        <taxon>Actinomycetes</taxon>
        <taxon>Streptosporangiales</taxon>
        <taxon>Streptosporangiaceae</taxon>
        <taxon>Nonomuraea</taxon>
    </lineage>
</organism>
<feature type="transmembrane region" description="Helical" evidence="2">
    <location>
        <begin position="184"/>
        <end position="200"/>
    </location>
</feature>
<sequence>MVDLNPFHVGTAAWTAAVPTTVAAGGVLGPYGWAIAILAAAMASNPGGIATEGMVIGPEGDEGFEGLKKQCQQLYKSLEENADWHGDAKETFKTVLDNFVAECDKAALRCKDHRDSLICTATVLSVLGGLMVVIAGVLVKLKWADFASKFLPANAKLMSGTAIQGILKGILQSLKMKWPELKKLFLAVGGIATLVMFAAMKQDRMFFLMKALPSQFDMNDTNFGQNPTGLAYNITYEKGHPVSSTGLDPQQMSSLTQPRVEGAENGAGTMPAPYPGTSGTPVPASGATTSDAGTGSPDNAQA</sequence>
<dbReference type="RefSeq" id="WP_139628404.1">
    <property type="nucleotide sequence ID" value="NZ_VDLX02000001.1"/>
</dbReference>
<keyword evidence="2" id="KW-0472">Membrane</keyword>
<keyword evidence="4" id="KW-1185">Reference proteome</keyword>
<feature type="transmembrane region" description="Helical" evidence="2">
    <location>
        <begin position="117"/>
        <end position="139"/>
    </location>
</feature>
<feature type="compositionally biased region" description="Polar residues" evidence="1">
    <location>
        <begin position="243"/>
        <end position="257"/>
    </location>
</feature>
<keyword evidence="2" id="KW-1133">Transmembrane helix</keyword>
<evidence type="ECO:0000256" key="1">
    <source>
        <dbReference type="SAM" id="MobiDB-lite"/>
    </source>
</evidence>
<proteinExistence type="predicted"/>
<feature type="compositionally biased region" description="Polar residues" evidence="1">
    <location>
        <begin position="286"/>
        <end position="302"/>
    </location>
</feature>
<name>A0A5C4WWZ9_9ACTN</name>
<feature type="region of interest" description="Disordered" evidence="1">
    <location>
        <begin position="243"/>
        <end position="302"/>
    </location>
</feature>
<protein>
    <submittedName>
        <fullName evidence="3">Uncharacterized protein</fullName>
    </submittedName>
</protein>
<keyword evidence="2" id="KW-0812">Transmembrane</keyword>
<reference evidence="3 4" key="1">
    <citation type="submission" date="2019-10" db="EMBL/GenBank/DDBJ databases">
        <title>Nonomuraea sp. nov., isolated from Phyllanthus amarus.</title>
        <authorList>
            <person name="Klykleung N."/>
            <person name="Tanasupawat S."/>
        </authorList>
    </citation>
    <scope>NUCLEOTIDE SEQUENCE [LARGE SCALE GENOMIC DNA]</scope>
    <source>
        <strain evidence="3 4">PA1-10</strain>
    </source>
</reference>
<evidence type="ECO:0000313" key="4">
    <source>
        <dbReference type="Proteomes" id="UP000312512"/>
    </source>
</evidence>
<gene>
    <name evidence="3" type="ORF">FH608_004125</name>
</gene>
<dbReference type="AlphaFoldDB" id="A0A5C4WWZ9"/>
<dbReference type="EMBL" id="VDLX02000001">
    <property type="protein sequence ID" value="KAB8197722.1"/>
    <property type="molecule type" value="Genomic_DNA"/>
</dbReference>
<dbReference type="Proteomes" id="UP000312512">
    <property type="component" value="Unassembled WGS sequence"/>
</dbReference>
<evidence type="ECO:0000313" key="3">
    <source>
        <dbReference type="EMBL" id="KAB8197722.1"/>
    </source>
</evidence>
<accession>A0A5C4WWZ9</accession>
<evidence type="ECO:0000256" key="2">
    <source>
        <dbReference type="SAM" id="Phobius"/>
    </source>
</evidence>
<comment type="caution">
    <text evidence="3">The sequence shown here is derived from an EMBL/GenBank/DDBJ whole genome shotgun (WGS) entry which is preliminary data.</text>
</comment>